<keyword evidence="2" id="KW-1185">Reference proteome</keyword>
<gene>
    <name evidence="1" type="ORF">Q3V30_12740</name>
</gene>
<proteinExistence type="predicted"/>
<protein>
    <submittedName>
        <fullName evidence="1">Uncharacterized protein</fullName>
    </submittedName>
</protein>
<sequence length="221" mass="23998">MAYGALLTDANGVPFYIADTMPVSLTQKISYNVSAGLSSRVLFANDGVLRMVFVGNNAAQANSSSCEYLQLENNNWILYSSGAARTIDVYIFGYNYQPVPSWGIQINDDQGRCILTNETKVLRDVQALGNPSSDTASGYKINQTLSGHWAVAPQNTGLYTAVANTNGQPIPVQAWYYATARWNGSTTQITSGYRGDASGGTSNQTYINSRSRITAINVDRY</sequence>
<evidence type="ECO:0000313" key="1">
    <source>
        <dbReference type="EMBL" id="WLS77355.1"/>
    </source>
</evidence>
<dbReference type="AlphaFoldDB" id="A0AA50DJW6"/>
<dbReference type="EMBL" id="CP132353">
    <property type="protein sequence ID" value="WLS77355.1"/>
    <property type="molecule type" value="Genomic_DNA"/>
</dbReference>
<reference evidence="1 2" key="1">
    <citation type="submission" date="2023-07" db="EMBL/GenBank/DDBJ databases">
        <title>Pathogenic bacteria of pear tree diseases.</title>
        <authorList>
            <person name="Zhang Z."/>
            <person name="He L."/>
            <person name="Huang R."/>
        </authorList>
    </citation>
    <scope>NUCLEOTIDE SEQUENCE [LARGE SCALE GENOMIC DNA]</scope>
    <source>
        <strain evidence="1 2">DE2</strain>
    </source>
</reference>
<dbReference type="KEGG" id="epi:Q3V30_12740"/>
<evidence type="ECO:0000313" key="2">
    <source>
        <dbReference type="Proteomes" id="UP001228139"/>
    </source>
</evidence>
<name>A0AA50DJW6_9GAMM</name>
<dbReference type="Proteomes" id="UP001228139">
    <property type="component" value="Chromosome"/>
</dbReference>
<organism evidence="1 2">
    <name type="scientific">Erwinia pyri</name>
    <dbReference type="NCBI Taxonomy" id="3062598"/>
    <lineage>
        <taxon>Bacteria</taxon>
        <taxon>Pseudomonadati</taxon>
        <taxon>Pseudomonadota</taxon>
        <taxon>Gammaproteobacteria</taxon>
        <taxon>Enterobacterales</taxon>
        <taxon>Erwiniaceae</taxon>
        <taxon>Erwinia</taxon>
    </lineage>
</organism>
<accession>A0AA50DJW6</accession>
<dbReference type="RefSeq" id="WP_306206188.1">
    <property type="nucleotide sequence ID" value="NZ_CP132353.1"/>
</dbReference>